<sequence length="474" mass="54629">MNTIWDALLLFFGKFLIFYMLIVIGIYTLMLLLSFMKLRKEYRLDKEELDDDFLSSFYSKPVSVLVPAFNEEKGVVDSVRSLLSLRYPQFEVIVINDGSTDNTMEVLIEQFQLVPINKVVRKQLPNEQIHAVYQSKIHQNLWLLDKANGGKADALNAGINMSKYPYICSIDGDSILEERSLLRIMKPIVYSDGDVIAAGGNVRIANGIFVEHGTMSEVVLSNSLLVVMQAVEYLRAFLMGRIALSKYNLVLIISGAFSVFSKEWVIKAGGYSKNTIGEDMELVVRLHRVLAEAKEKKRIEFVPDPVCWTEVPSSISVLRRQRRRWQQGLTESLWRHRKMTFNPKYGTVGMISMPYFWFVEFLGPLIELAGYVYLLFAIFMGGVYVEIAVLLAILLILYGTTFSMASVLMEGWSVNRYPKIRDIYKLLLMALTEIFWYRPLTLLWRFEGFIRTLFKKREWGKMERTGFKKKGMVS</sequence>
<dbReference type="Proteomes" id="UP000265725">
    <property type="component" value="Chromosome"/>
</dbReference>
<organism evidence="5 6">
    <name type="scientific">Paenisporosarcina cavernae</name>
    <dbReference type="NCBI Taxonomy" id="2320858"/>
    <lineage>
        <taxon>Bacteria</taxon>
        <taxon>Bacillati</taxon>
        <taxon>Bacillota</taxon>
        <taxon>Bacilli</taxon>
        <taxon>Bacillales</taxon>
        <taxon>Caryophanaceae</taxon>
        <taxon>Paenisporosarcina</taxon>
    </lineage>
</organism>
<dbReference type="PANTHER" id="PTHR43630:SF1">
    <property type="entry name" value="POLY-BETA-1,6-N-ACETYL-D-GLUCOSAMINE SYNTHASE"/>
    <property type="match status" value="1"/>
</dbReference>
<dbReference type="Gene3D" id="3.90.550.10">
    <property type="entry name" value="Spore Coat Polysaccharide Biosynthesis Protein SpsA, Chain A"/>
    <property type="match status" value="1"/>
</dbReference>
<proteinExistence type="inferred from homology"/>
<dbReference type="PANTHER" id="PTHR43630">
    <property type="entry name" value="POLY-BETA-1,6-N-ACETYL-D-GLUCOSAMINE SYNTHASE"/>
    <property type="match status" value="1"/>
</dbReference>
<evidence type="ECO:0000256" key="3">
    <source>
        <dbReference type="ARBA" id="ARBA00022679"/>
    </source>
</evidence>
<comment type="similarity">
    <text evidence="1">Belongs to the glycosyltransferase 2 family.</text>
</comment>
<dbReference type="OrthoDB" id="9766299at2"/>
<evidence type="ECO:0000313" key="5">
    <source>
        <dbReference type="EMBL" id="AYC28830.1"/>
    </source>
</evidence>
<evidence type="ECO:0000256" key="4">
    <source>
        <dbReference type="SAM" id="Phobius"/>
    </source>
</evidence>
<keyword evidence="4" id="KW-0472">Membrane</keyword>
<feature type="transmembrane region" description="Helical" evidence="4">
    <location>
        <begin position="345"/>
        <end position="366"/>
    </location>
</feature>
<keyword evidence="2" id="KW-0328">Glycosyltransferase</keyword>
<accession>A0A385YR05</accession>
<keyword evidence="4" id="KW-0812">Transmembrane</keyword>
<protein>
    <submittedName>
        <fullName evidence="5">Glycosyltransferase family 2 protein</fullName>
    </submittedName>
</protein>
<keyword evidence="3 5" id="KW-0808">Transferase</keyword>
<dbReference type="SUPFAM" id="SSF53448">
    <property type="entry name" value="Nucleotide-diphospho-sugar transferases"/>
    <property type="match status" value="1"/>
</dbReference>
<dbReference type="InterPro" id="IPR029044">
    <property type="entry name" value="Nucleotide-diphossugar_trans"/>
</dbReference>
<dbReference type="RefSeq" id="WP_119882574.1">
    <property type="nucleotide sequence ID" value="NZ_CP032418.1"/>
</dbReference>
<gene>
    <name evidence="5" type="ORF">D3873_02690</name>
</gene>
<feature type="transmembrane region" description="Helical" evidence="4">
    <location>
        <begin position="15"/>
        <end position="36"/>
    </location>
</feature>
<evidence type="ECO:0000256" key="1">
    <source>
        <dbReference type="ARBA" id="ARBA00006739"/>
    </source>
</evidence>
<dbReference type="Pfam" id="PF13641">
    <property type="entry name" value="Glyco_tranf_2_3"/>
    <property type="match status" value="1"/>
</dbReference>
<dbReference type="CDD" id="cd06423">
    <property type="entry name" value="CESA_like"/>
    <property type="match status" value="1"/>
</dbReference>
<keyword evidence="6" id="KW-1185">Reference proteome</keyword>
<dbReference type="KEGG" id="paek:D3873_02690"/>
<dbReference type="EMBL" id="CP032418">
    <property type="protein sequence ID" value="AYC28830.1"/>
    <property type="molecule type" value="Genomic_DNA"/>
</dbReference>
<evidence type="ECO:0000313" key="6">
    <source>
        <dbReference type="Proteomes" id="UP000265725"/>
    </source>
</evidence>
<feature type="transmembrane region" description="Helical" evidence="4">
    <location>
        <begin position="372"/>
        <end position="405"/>
    </location>
</feature>
<reference evidence="6" key="1">
    <citation type="submission" date="2018-09" db="EMBL/GenBank/DDBJ databases">
        <authorList>
            <person name="Zhu H."/>
        </authorList>
    </citation>
    <scope>NUCLEOTIDE SEQUENCE [LARGE SCALE GENOMIC DNA]</scope>
    <source>
        <strain evidence="6">K2R23-3</strain>
    </source>
</reference>
<dbReference type="AlphaFoldDB" id="A0A385YR05"/>
<name>A0A385YR05_9BACL</name>
<dbReference type="GO" id="GO:0016757">
    <property type="term" value="F:glycosyltransferase activity"/>
    <property type="evidence" value="ECO:0007669"/>
    <property type="project" value="UniProtKB-KW"/>
</dbReference>
<evidence type="ECO:0000256" key="2">
    <source>
        <dbReference type="ARBA" id="ARBA00022676"/>
    </source>
</evidence>
<keyword evidence="4" id="KW-1133">Transmembrane helix</keyword>